<dbReference type="SUPFAM" id="SSF48452">
    <property type="entry name" value="TPR-like"/>
    <property type="match status" value="1"/>
</dbReference>
<gene>
    <name evidence="1" type="ORF">S12H4_49542</name>
</gene>
<feature type="non-terminal residue" evidence="1">
    <location>
        <position position="1"/>
    </location>
</feature>
<accession>X1U6A3</accession>
<dbReference type="PANTHER" id="PTHR44998:SF1">
    <property type="entry name" value="UDP-N-ACETYLGLUCOSAMINE--PEPTIDE N-ACETYLGLUCOSAMINYLTRANSFERASE 110 KDA SUBUNIT"/>
    <property type="match status" value="1"/>
</dbReference>
<dbReference type="PANTHER" id="PTHR44998">
    <property type="match status" value="1"/>
</dbReference>
<dbReference type="Gene3D" id="1.25.40.10">
    <property type="entry name" value="Tetratricopeptide repeat domain"/>
    <property type="match status" value="1"/>
</dbReference>
<proteinExistence type="predicted"/>
<evidence type="ECO:0000313" key="1">
    <source>
        <dbReference type="EMBL" id="GAJ13004.1"/>
    </source>
</evidence>
<dbReference type="GO" id="GO:0006493">
    <property type="term" value="P:protein O-linked glycosylation"/>
    <property type="evidence" value="ECO:0007669"/>
    <property type="project" value="TreeGrafter"/>
</dbReference>
<reference evidence="1" key="1">
    <citation type="journal article" date="2014" name="Front. Microbiol.">
        <title>High frequency of phylogenetically diverse reductive dehalogenase-homologous genes in deep subseafloor sedimentary metagenomes.</title>
        <authorList>
            <person name="Kawai M."/>
            <person name="Futagami T."/>
            <person name="Toyoda A."/>
            <person name="Takaki Y."/>
            <person name="Nishi S."/>
            <person name="Hori S."/>
            <person name="Arai W."/>
            <person name="Tsubouchi T."/>
            <person name="Morono Y."/>
            <person name="Uchiyama I."/>
            <person name="Ito T."/>
            <person name="Fujiyama A."/>
            <person name="Inagaki F."/>
            <person name="Takami H."/>
        </authorList>
    </citation>
    <scope>NUCLEOTIDE SEQUENCE</scope>
    <source>
        <strain evidence="1">Expedition CK06-06</strain>
    </source>
</reference>
<dbReference type="SMART" id="SM00028">
    <property type="entry name" value="TPR"/>
    <property type="match status" value="3"/>
</dbReference>
<protein>
    <recommendedName>
        <fullName evidence="2">Tetratricopeptide repeat protein</fullName>
    </recommendedName>
</protein>
<organism evidence="1">
    <name type="scientific">marine sediment metagenome</name>
    <dbReference type="NCBI Taxonomy" id="412755"/>
    <lineage>
        <taxon>unclassified sequences</taxon>
        <taxon>metagenomes</taxon>
        <taxon>ecological metagenomes</taxon>
    </lineage>
</organism>
<sequence>WSEFEVYLSSYALKRSREMNKAKAALNGKFGNYVQAYLELSLDYANAGFFYDAIEVLTLPGTSLGQEQLNHPLRHYYLGYFLLQAGHKDRALEHYQLAGGMPPEYCFPFRLESIEILKTAMNIDPSDARATYYLGNLLFEKQPEKALAWWERSKDLDDTFPTVHRNLGWGYYKIRNDLSKAISSYETAVSLNPDDQRVLYELDLVYADSRISPEKRLTLLQENHVPIA</sequence>
<dbReference type="AlphaFoldDB" id="X1U6A3"/>
<dbReference type="GO" id="GO:0016757">
    <property type="term" value="F:glycosyltransferase activity"/>
    <property type="evidence" value="ECO:0007669"/>
    <property type="project" value="TreeGrafter"/>
</dbReference>
<comment type="caution">
    <text evidence="1">The sequence shown here is derived from an EMBL/GenBank/DDBJ whole genome shotgun (WGS) entry which is preliminary data.</text>
</comment>
<dbReference type="InterPro" id="IPR019734">
    <property type="entry name" value="TPR_rpt"/>
</dbReference>
<evidence type="ECO:0008006" key="2">
    <source>
        <dbReference type="Google" id="ProtNLM"/>
    </source>
</evidence>
<dbReference type="EMBL" id="BARW01031095">
    <property type="protein sequence ID" value="GAJ13004.1"/>
    <property type="molecule type" value="Genomic_DNA"/>
</dbReference>
<dbReference type="InterPro" id="IPR011990">
    <property type="entry name" value="TPR-like_helical_dom_sf"/>
</dbReference>
<name>X1U6A3_9ZZZZ</name>